<keyword evidence="4" id="KW-1185">Reference proteome</keyword>
<organism evidence="3 4">
    <name type="scientific">Bugula neritina</name>
    <name type="common">Brown bryozoan</name>
    <name type="synonym">Sertularia neritina</name>
    <dbReference type="NCBI Taxonomy" id="10212"/>
    <lineage>
        <taxon>Eukaryota</taxon>
        <taxon>Metazoa</taxon>
        <taxon>Spiralia</taxon>
        <taxon>Lophotrochozoa</taxon>
        <taxon>Bryozoa</taxon>
        <taxon>Gymnolaemata</taxon>
        <taxon>Cheilostomatida</taxon>
        <taxon>Flustrina</taxon>
        <taxon>Buguloidea</taxon>
        <taxon>Bugulidae</taxon>
        <taxon>Bugula</taxon>
    </lineage>
</organism>
<feature type="compositionally biased region" description="Low complexity" evidence="2">
    <location>
        <begin position="82"/>
        <end position="100"/>
    </location>
</feature>
<feature type="region of interest" description="Disordered" evidence="2">
    <location>
        <begin position="1"/>
        <end position="103"/>
    </location>
</feature>
<dbReference type="AlphaFoldDB" id="A0A7J7IZN1"/>
<feature type="compositionally biased region" description="Polar residues" evidence="2">
    <location>
        <begin position="49"/>
        <end position="66"/>
    </location>
</feature>
<dbReference type="GO" id="GO:0006355">
    <property type="term" value="P:regulation of DNA-templated transcription"/>
    <property type="evidence" value="ECO:0007669"/>
    <property type="project" value="TreeGrafter"/>
</dbReference>
<dbReference type="PANTHER" id="PTHR46462">
    <property type="entry name" value="UPSET, ISOFORM A"/>
    <property type="match status" value="1"/>
</dbReference>
<evidence type="ECO:0000313" key="4">
    <source>
        <dbReference type="Proteomes" id="UP000593567"/>
    </source>
</evidence>
<dbReference type="OrthoDB" id="1928087at2759"/>
<dbReference type="PANTHER" id="PTHR46462:SF3">
    <property type="entry name" value="UPSET, ISOFORM A"/>
    <property type="match status" value="1"/>
</dbReference>
<feature type="compositionally biased region" description="Polar residues" evidence="2">
    <location>
        <begin position="33"/>
        <end position="42"/>
    </location>
</feature>
<sequence length="790" mass="84934">MKAKAKPAAPRNVTKPAARRKRKRSSPGARQQAVRQQSSNSEPVAAASRPSSDVDQTGNSEQATTSGEDDSNVPSCRIPVPSEVGSTHTGTVSTSSLSLGFRLPKTKKQIVSDWYHEKGMDKAGSDKQLNPTVPTNQDDDSIDFVKTNSSPPSSSWEHLRRNSVSGNQPTQTNTTHNTPVIDVARKPLSLSMGSAKKRWLKQAMEEDSNQHNSAALMSPNSEHQSSPPAVTSTGNANSSVTQPLAVATVASTGSLDTPLSPNSEFVTPLKKRRLARESLSLDSRPTSPDTLAVPPLTVQPKEISVNTVDNNSSSCTTNSQTSLHKHDETIPSFSTFSTQVKNSECSPPTDVINQDCVPEPVRACSPLHQQGSLTDDVPTTVIDVLNLDSHPSPLKRYRIKQQPVIPESNNNGGVQMLSPKEPRTLGSLMQASLPPDITDNACNTQMVGPIKKRIINFSQTDADVQEEGAAPQSQFFKETTGTTVQIPASSLVERILPNSHEQNELQRSVSLIERSSYSDCNADENYGVEQVQISVKQEPGGSGEYAPATPPQRKKVSLLEYRKRMQIHTPRSDSSSTSTSAPTTPLLHTDMTAKPLQHITLPSLPLFEASKVSKGNLALGHPIRPPISLNERLKTEFGVLTDSTDKTDSDDDAPPPPPPPPITQAPISSLLLPYTARMSKMVSEDMKHNFSVKNLPPGIGNINKIFENGGSGEHRELCAGEITVSSPLPAGSRPASSPSNKALFAFKQGSLGAVMLGQTSGTATLPATEPMKELPGSRPLAQLDLPKKYR</sequence>
<evidence type="ECO:0000256" key="1">
    <source>
        <dbReference type="ARBA" id="ARBA00022853"/>
    </source>
</evidence>
<comment type="caution">
    <text evidence="3">The sequence shown here is derived from an EMBL/GenBank/DDBJ whole genome shotgun (WGS) entry which is preliminary data.</text>
</comment>
<feature type="region of interest" description="Disordered" evidence="2">
    <location>
        <begin position="641"/>
        <end position="667"/>
    </location>
</feature>
<dbReference type="Proteomes" id="UP000593567">
    <property type="component" value="Unassembled WGS sequence"/>
</dbReference>
<feature type="compositionally biased region" description="Low complexity" evidence="2">
    <location>
        <begin position="167"/>
        <end position="179"/>
    </location>
</feature>
<feature type="compositionally biased region" description="Polar residues" evidence="2">
    <location>
        <begin position="146"/>
        <end position="166"/>
    </location>
</feature>
<protein>
    <submittedName>
        <fullName evidence="3">Set-26</fullName>
    </submittedName>
</protein>
<gene>
    <name evidence="3" type="ORF">EB796_022825</name>
</gene>
<dbReference type="GO" id="GO:0006325">
    <property type="term" value="P:chromatin organization"/>
    <property type="evidence" value="ECO:0007669"/>
    <property type="project" value="UniProtKB-KW"/>
</dbReference>
<feature type="compositionally biased region" description="Pro residues" evidence="2">
    <location>
        <begin position="654"/>
        <end position="663"/>
    </location>
</feature>
<accession>A0A7J7IZN1</accession>
<keyword evidence="1" id="KW-0156">Chromatin regulator</keyword>
<feature type="compositionally biased region" description="Polar residues" evidence="2">
    <location>
        <begin position="127"/>
        <end position="136"/>
    </location>
</feature>
<feature type="region of interest" description="Disordered" evidence="2">
    <location>
        <begin position="202"/>
        <end position="238"/>
    </location>
</feature>
<name>A0A7J7IZN1_BUGNE</name>
<evidence type="ECO:0000313" key="3">
    <source>
        <dbReference type="EMBL" id="KAF6018881.1"/>
    </source>
</evidence>
<feature type="compositionally biased region" description="Polar residues" evidence="2">
    <location>
        <begin position="210"/>
        <end position="238"/>
    </location>
</feature>
<dbReference type="GO" id="GO:0070210">
    <property type="term" value="C:Rpd3L-Expanded complex"/>
    <property type="evidence" value="ECO:0007669"/>
    <property type="project" value="TreeGrafter"/>
</dbReference>
<proteinExistence type="predicted"/>
<evidence type="ECO:0000256" key="2">
    <source>
        <dbReference type="SAM" id="MobiDB-lite"/>
    </source>
</evidence>
<feature type="region of interest" description="Disordered" evidence="2">
    <location>
        <begin position="119"/>
        <end position="188"/>
    </location>
</feature>
<feature type="region of interest" description="Disordered" evidence="2">
    <location>
        <begin position="762"/>
        <end position="790"/>
    </location>
</feature>
<dbReference type="GO" id="GO:0034967">
    <property type="term" value="C:Set3 complex"/>
    <property type="evidence" value="ECO:0007669"/>
    <property type="project" value="TreeGrafter"/>
</dbReference>
<reference evidence="3" key="1">
    <citation type="submission" date="2020-06" db="EMBL/GenBank/DDBJ databases">
        <title>Draft genome of Bugula neritina, a colonial animal packing powerful symbionts and potential medicines.</title>
        <authorList>
            <person name="Rayko M."/>
        </authorList>
    </citation>
    <scope>NUCLEOTIDE SEQUENCE [LARGE SCALE GENOMIC DNA]</scope>
    <source>
        <strain evidence="3">Kwan_BN1</strain>
    </source>
</reference>
<dbReference type="EMBL" id="VXIV02003270">
    <property type="protein sequence ID" value="KAF6018881.1"/>
    <property type="molecule type" value="Genomic_DNA"/>
</dbReference>